<proteinExistence type="predicted"/>
<reference evidence="2" key="1">
    <citation type="submission" date="2023-05" db="EMBL/GenBank/DDBJ databases">
        <title>Nepenthes gracilis genome sequencing.</title>
        <authorList>
            <person name="Fukushima K."/>
        </authorList>
    </citation>
    <scope>NUCLEOTIDE SEQUENCE</scope>
    <source>
        <strain evidence="2">SING2019-196</strain>
    </source>
</reference>
<protein>
    <submittedName>
        <fullName evidence="2">Uncharacterized protein</fullName>
    </submittedName>
</protein>
<evidence type="ECO:0000313" key="2">
    <source>
        <dbReference type="EMBL" id="GMH25914.1"/>
    </source>
</evidence>
<evidence type="ECO:0000256" key="1">
    <source>
        <dbReference type="SAM" id="MobiDB-lite"/>
    </source>
</evidence>
<feature type="compositionally biased region" description="Polar residues" evidence="1">
    <location>
        <begin position="1"/>
        <end position="21"/>
    </location>
</feature>
<dbReference type="Proteomes" id="UP001279734">
    <property type="component" value="Unassembled WGS sequence"/>
</dbReference>
<organism evidence="2 3">
    <name type="scientific">Nepenthes gracilis</name>
    <name type="common">Slender pitcher plant</name>
    <dbReference type="NCBI Taxonomy" id="150966"/>
    <lineage>
        <taxon>Eukaryota</taxon>
        <taxon>Viridiplantae</taxon>
        <taxon>Streptophyta</taxon>
        <taxon>Embryophyta</taxon>
        <taxon>Tracheophyta</taxon>
        <taxon>Spermatophyta</taxon>
        <taxon>Magnoliopsida</taxon>
        <taxon>eudicotyledons</taxon>
        <taxon>Gunneridae</taxon>
        <taxon>Pentapetalae</taxon>
        <taxon>Caryophyllales</taxon>
        <taxon>Nepenthaceae</taxon>
        <taxon>Nepenthes</taxon>
    </lineage>
</organism>
<keyword evidence="3" id="KW-1185">Reference proteome</keyword>
<feature type="region of interest" description="Disordered" evidence="1">
    <location>
        <begin position="1"/>
        <end position="48"/>
    </location>
</feature>
<sequence length="91" mass="9290">MVRSLSSTTSMASLGTASQSPPFGRVGSLSTSQKVAGSSPPRRLGTDNYRHAMDDVLPTTNAFAALQDGIKVCSSIGPSAKASISDSSPCE</sequence>
<gene>
    <name evidence="2" type="ORF">Nepgr_027757</name>
</gene>
<dbReference type="EMBL" id="BSYO01000030">
    <property type="protein sequence ID" value="GMH25914.1"/>
    <property type="molecule type" value="Genomic_DNA"/>
</dbReference>
<accession>A0AAD3TAX1</accession>
<dbReference type="AlphaFoldDB" id="A0AAD3TAX1"/>
<evidence type="ECO:0000313" key="3">
    <source>
        <dbReference type="Proteomes" id="UP001279734"/>
    </source>
</evidence>
<name>A0AAD3TAX1_NEPGR</name>
<comment type="caution">
    <text evidence="2">The sequence shown here is derived from an EMBL/GenBank/DDBJ whole genome shotgun (WGS) entry which is preliminary data.</text>
</comment>